<dbReference type="GO" id="GO:0005524">
    <property type="term" value="F:ATP binding"/>
    <property type="evidence" value="ECO:0007669"/>
    <property type="project" value="UniProtKB-KW"/>
</dbReference>
<dbReference type="OrthoDB" id="9762778at2"/>
<comment type="caution">
    <text evidence="12">The sequence shown here is derived from an EMBL/GenBank/DDBJ whole genome shotgun (WGS) entry which is preliminary data.</text>
</comment>
<dbReference type="PROSITE" id="PS50929">
    <property type="entry name" value="ABC_TM1F"/>
    <property type="match status" value="1"/>
</dbReference>
<dbReference type="PANTHER" id="PTHR43394">
    <property type="entry name" value="ATP-DEPENDENT PERMEASE MDL1, MITOCHONDRIAL"/>
    <property type="match status" value="1"/>
</dbReference>
<dbReference type="CDD" id="cd18542">
    <property type="entry name" value="ABC_6TM_YknU_like"/>
    <property type="match status" value="1"/>
</dbReference>
<evidence type="ECO:0000259" key="11">
    <source>
        <dbReference type="PROSITE" id="PS50929"/>
    </source>
</evidence>
<evidence type="ECO:0000256" key="8">
    <source>
        <dbReference type="ARBA" id="ARBA00023136"/>
    </source>
</evidence>
<dbReference type="PROSITE" id="PS00211">
    <property type="entry name" value="ABC_TRANSPORTER_1"/>
    <property type="match status" value="1"/>
</dbReference>
<evidence type="ECO:0000256" key="9">
    <source>
        <dbReference type="SAM" id="Phobius"/>
    </source>
</evidence>
<feature type="transmembrane region" description="Helical" evidence="9">
    <location>
        <begin position="258"/>
        <end position="283"/>
    </location>
</feature>
<dbReference type="Gene3D" id="3.40.50.300">
    <property type="entry name" value="P-loop containing nucleotide triphosphate hydrolases"/>
    <property type="match status" value="1"/>
</dbReference>
<name>A0A4Z0D837_9FIRM</name>
<dbReference type="GO" id="GO:0015421">
    <property type="term" value="F:ABC-type oligopeptide transporter activity"/>
    <property type="evidence" value="ECO:0007669"/>
    <property type="project" value="TreeGrafter"/>
</dbReference>
<evidence type="ECO:0000256" key="6">
    <source>
        <dbReference type="ARBA" id="ARBA00022840"/>
    </source>
</evidence>
<keyword evidence="13" id="KW-1185">Reference proteome</keyword>
<feature type="transmembrane region" description="Helical" evidence="9">
    <location>
        <begin position="177"/>
        <end position="196"/>
    </location>
</feature>
<dbReference type="EMBL" id="SRIB01000003">
    <property type="protein sequence ID" value="TFZ41046.1"/>
    <property type="molecule type" value="Genomic_DNA"/>
</dbReference>
<dbReference type="InterPro" id="IPR017871">
    <property type="entry name" value="ABC_transporter-like_CS"/>
</dbReference>
<dbReference type="PANTHER" id="PTHR43394:SF1">
    <property type="entry name" value="ATP-BINDING CASSETTE SUB-FAMILY B MEMBER 10, MITOCHONDRIAL"/>
    <property type="match status" value="1"/>
</dbReference>
<dbReference type="Pfam" id="PF00005">
    <property type="entry name" value="ABC_tran"/>
    <property type="match status" value="1"/>
</dbReference>
<feature type="transmembrane region" description="Helical" evidence="9">
    <location>
        <begin position="16"/>
        <end position="34"/>
    </location>
</feature>
<accession>A0A4Z0D837</accession>
<protein>
    <submittedName>
        <fullName evidence="12">ABC transporter ATP-binding protein</fullName>
    </submittedName>
</protein>
<dbReference type="InterPro" id="IPR036640">
    <property type="entry name" value="ABC1_TM_sf"/>
</dbReference>
<dbReference type="RefSeq" id="WP_135270527.1">
    <property type="nucleotide sequence ID" value="NZ_SRIB01000003.1"/>
</dbReference>
<dbReference type="GO" id="GO:0005886">
    <property type="term" value="C:plasma membrane"/>
    <property type="evidence" value="ECO:0007669"/>
    <property type="project" value="UniProtKB-SubCell"/>
</dbReference>
<evidence type="ECO:0000256" key="4">
    <source>
        <dbReference type="ARBA" id="ARBA00022692"/>
    </source>
</evidence>
<dbReference type="PROSITE" id="PS50893">
    <property type="entry name" value="ABC_TRANSPORTER_2"/>
    <property type="match status" value="1"/>
</dbReference>
<dbReference type="InterPro" id="IPR039421">
    <property type="entry name" value="Type_1_exporter"/>
</dbReference>
<dbReference type="SUPFAM" id="SSF90123">
    <property type="entry name" value="ABC transporter transmembrane region"/>
    <property type="match status" value="1"/>
</dbReference>
<evidence type="ECO:0000313" key="13">
    <source>
        <dbReference type="Proteomes" id="UP000298381"/>
    </source>
</evidence>
<evidence type="ECO:0000256" key="7">
    <source>
        <dbReference type="ARBA" id="ARBA00022989"/>
    </source>
</evidence>
<keyword evidence="8 9" id="KW-0472">Membrane</keyword>
<keyword evidence="3" id="KW-1003">Cell membrane</keyword>
<dbReference type="InterPro" id="IPR027417">
    <property type="entry name" value="P-loop_NTPase"/>
</dbReference>
<dbReference type="Pfam" id="PF00664">
    <property type="entry name" value="ABC_membrane"/>
    <property type="match status" value="1"/>
</dbReference>
<organism evidence="12 13">
    <name type="scientific">Soehngenia longivitae</name>
    <dbReference type="NCBI Taxonomy" id="2562294"/>
    <lineage>
        <taxon>Bacteria</taxon>
        <taxon>Bacillati</taxon>
        <taxon>Bacillota</taxon>
        <taxon>Tissierellia</taxon>
        <taxon>Tissierellales</taxon>
        <taxon>Tissierellaceae</taxon>
        <taxon>Soehngenia</taxon>
    </lineage>
</organism>
<feature type="transmembrane region" description="Helical" evidence="9">
    <location>
        <begin position="74"/>
        <end position="94"/>
    </location>
</feature>
<keyword evidence="5" id="KW-0547">Nucleotide-binding</keyword>
<reference evidence="12 13" key="1">
    <citation type="submission" date="2019-03" db="EMBL/GenBank/DDBJ databases">
        <title>Draft genome sequence data and analysis of a Fermenting Bacterium, Soehngenia longevitae strain 1933PT, isolated from petroleum reservoir in Azerbaijan.</title>
        <authorList>
            <person name="Grouzdev D.S."/>
            <person name="Bidzhieva S.K."/>
            <person name="Sokolova D.S."/>
            <person name="Tourova T.P."/>
            <person name="Poltaraus A.B."/>
            <person name="Nazina T.N."/>
        </authorList>
    </citation>
    <scope>NUCLEOTIDE SEQUENCE [LARGE SCALE GENOMIC DNA]</scope>
    <source>
        <strain evidence="12 13">1933P</strain>
    </source>
</reference>
<dbReference type="AlphaFoldDB" id="A0A4Z0D837"/>
<dbReference type="InterPro" id="IPR003593">
    <property type="entry name" value="AAA+_ATPase"/>
</dbReference>
<sequence length="600" mass="68430">MKEFKKIMPFTKGLKSIYLFGMIAVIISVLFNILRPLVIRTTLDSIFGTSPIESKLMESIVDFFGGRVYLLNHLWIIGIIIILITLARGLFMLIKNLCSSYASEEMTKRMRDGLYDHIQKLPYDYHVKADTGDLIQRCTSDVDTIRRFLAIQLVEMAGSVFMLVLIVVIMFTMNTKMAIISLVALPFIFFFAYFFFGRIQKEFRKADEAEAEMSTVIQENLTGIRVVKAFSMENFEIDKFDKKNQKYKTLLDKLILNLAYYWSISDLISMLEVASILIVGTVFVIRGEITLGTLFAFINYVNMIIYPVRQMGRMLTDMGKASISIQRIDQIFNEPIEVLRENGEEPPIEGNIEFKNVYFSYDGKNDVLKDISFKIKKGQTIAIIGSTGSGKSSLVHLLPRLYDYDKGSILIDGRELKTIDKTWIRKNVGLILQEPFLYARTIKENIKFANPTVDDHSVFNAAKIASIDKDIKEFEDEYDTLIGERGVSLSGGQKQRIAIARTIINNTPIVIFDDSLSAVDTETDVQIRRALKTRQNKATTIIISHRISTVSEADLIIVLEDGRIVEKGTHEELINTDGHYKRIYEIQSSIEDDLELELEV</sequence>
<dbReference type="Gene3D" id="1.20.1560.10">
    <property type="entry name" value="ABC transporter type 1, transmembrane domain"/>
    <property type="match status" value="1"/>
</dbReference>
<keyword evidence="4 9" id="KW-0812">Transmembrane</keyword>
<dbReference type="InterPro" id="IPR011527">
    <property type="entry name" value="ABC1_TM_dom"/>
</dbReference>
<evidence type="ECO:0000259" key="10">
    <source>
        <dbReference type="PROSITE" id="PS50893"/>
    </source>
</evidence>
<evidence type="ECO:0000256" key="5">
    <source>
        <dbReference type="ARBA" id="ARBA00022741"/>
    </source>
</evidence>
<evidence type="ECO:0000256" key="2">
    <source>
        <dbReference type="ARBA" id="ARBA00022448"/>
    </source>
</evidence>
<proteinExistence type="predicted"/>
<dbReference type="SUPFAM" id="SSF52540">
    <property type="entry name" value="P-loop containing nucleoside triphosphate hydrolases"/>
    <property type="match status" value="1"/>
</dbReference>
<gene>
    <name evidence="12" type="ORF">E4100_02825</name>
</gene>
<feature type="domain" description="ABC transmembrane type-1" evidence="11">
    <location>
        <begin position="19"/>
        <end position="320"/>
    </location>
</feature>
<dbReference type="SMART" id="SM00382">
    <property type="entry name" value="AAA"/>
    <property type="match status" value="1"/>
</dbReference>
<evidence type="ECO:0000256" key="1">
    <source>
        <dbReference type="ARBA" id="ARBA00004651"/>
    </source>
</evidence>
<dbReference type="Proteomes" id="UP000298381">
    <property type="component" value="Unassembled WGS sequence"/>
</dbReference>
<keyword evidence="7 9" id="KW-1133">Transmembrane helix</keyword>
<dbReference type="GO" id="GO:0016887">
    <property type="term" value="F:ATP hydrolysis activity"/>
    <property type="evidence" value="ECO:0007669"/>
    <property type="project" value="InterPro"/>
</dbReference>
<evidence type="ECO:0000313" key="12">
    <source>
        <dbReference type="EMBL" id="TFZ41046.1"/>
    </source>
</evidence>
<keyword evidence="2" id="KW-0813">Transport</keyword>
<dbReference type="FunFam" id="3.40.50.300:FF:000221">
    <property type="entry name" value="Multidrug ABC transporter ATP-binding protein"/>
    <property type="match status" value="1"/>
</dbReference>
<comment type="subcellular location">
    <subcellularLocation>
        <location evidence="1">Cell membrane</location>
        <topology evidence="1">Multi-pass membrane protein</topology>
    </subcellularLocation>
</comment>
<dbReference type="InterPro" id="IPR003439">
    <property type="entry name" value="ABC_transporter-like_ATP-bd"/>
</dbReference>
<feature type="transmembrane region" description="Helical" evidence="9">
    <location>
        <begin position="289"/>
        <end position="308"/>
    </location>
</feature>
<feature type="transmembrane region" description="Helical" evidence="9">
    <location>
        <begin position="153"/>
        <end position="171"/>
    </location>
</feature>
<keyword evidence="6 12" id="KW-0067">ATP-binding</keyword>
<evidence type="ECO:0000256" key="3">
    <source>
        <dbReference type="ARBA" id="ARBA00022475"/>
    </source>
</evidence>
<feature type="domain" description="ABC transporter" evidence="10">
    <location>
        <begin position="352"/>
        <end position="586"/>
    </location>
</feature>